<feature type="chain" id="PRO_5002658032" evidence="4">
    <location>
        <begin position="21"/>
        <end position="256"/>
    </location>
</feature>
<keyword evidence="6" id="KW-1185">Reference proteome</keyword>
<feature type="signal peptide" evidence="4">
    <location>
        <begin position="1"/>
        <end position="20"/>
    </location>
</feature>
<dbReference type="AlphaFoldDB" id="A3QFH3"/>
<dbReference type="KEGG" id="slo:Shew_2355"/>
<evidence type="ECO:0000256" key="2">
    <source>
        <dbReference type="ARBA" id="ARBA00022729"/>
    </source>
</evidence>
<dbReference type="STRING" id="323850.Shew_2355"/>
<evidence type="ECO:0000313" key="6">
    <source>
        <dbReference type="Proteomes" id="UP000001558"/>
    </source>
</evidence>
<dbReference type="PANTHER" id="PTHR38108:SF1">
    <property type="entry name" value="UPF0319 PROTEIN YCCT"/>
    <property type="match status" value="1"/>
</dbReference>
<dbReference type="InterPro" id="IPR018635">
    <property type="entry name" value="UPF0319"/>
</dbReference>
<dbReference type="EMBL" id="CP000606">
    <property type="protein sequence ID" value="ABO24221.1"/>
    <property type="molecule type" value="Genomic_DNA"/>
</dbReference>
<dbReference type="PANTHER" id="PTHR38108">
    <property type="entry name" value="UPF0319 PROTEIN YCCT"/>
    <property type="match status" value="1"/>
</dbReference>
<organism evidence="5 6">
    <name type="scientific">Shewanella loihica (strain ATCC BAA-1088 / PV-4)</name>
    <dbReference type="NCBI Taxonomy" id="323850"/>
    <lineage>
        <taxon>Bacteria</taxon>
        <taxon>Pseudomonadati</taxon>
        <taxon>Pseudomonadota</taxon>
        <taxon>Gammaproteobacteria</taxon>
        <taxon>Alteromonadales</taxon>
        <taxon>Shewanellaceae</taxon>
        <taxon>Shewanella</taxon>
    </lineage>
</organism>
<dbReference type="Proteomes" id="UP000001558">
    <property type="component" value="Chromosome"/>
</dbReference>
<feature type="compositionally biased region" description="Polar residues" evidence="3">
    <location>
        <begin position="198"/>
        <end position="214"/>
    </location>
</feature>
<dbReference type="Pfam" id="PF09829">
    <property type="entry name" value="DUF2057"/>
    <property type="match status" value="1"/>
</dbReference>
<keyword evidence="2 4" id="KW-0732">Signal</keyword>
<dbReference type="RefSeq" id="WP_011866152.1">
    <property type="nucleotide sequence ID" value="NC_009092.1"/>
</dbReference>
<accession>A3QFH3</accession>
<evidence type="ECO:0000313" key="5">
    <source>
        <dbReference type="EMBL" id="ABO24221.1"/>
    </source>
</evidence>
<gene>
    <name evidence="5" type="ordered locus">Shew_2355</name>
</gene>
<evidence type="ECO:0000256" key="4">
    <source>
        <dbReference type="SAM" id="SignalP"/>
    </source>
</evidence>
<dbReference type="OrthoDB" id="7058190at2"/>
<feature type="compositionally biased region" description="Low complexity" evidence="3">
    <location>
        <begin position="162"/>
        <end position="196"/>
    </location>
</feature>
<name>A3QFH3_SHELP</name>
<comment type="similarity">
    <text evidence="1">Belongs to the UPF0319 family.</text>
</comment>
<sequence length="256" mass="27835" precursor="true">MKSLIHCLFLIPLFFVQAHAEVTITLPDSAEPLLLNGKDITSHQLISQNGPQQLVFNARASYREFGQQKRFVSETLIVTFSGENNHYRVSLPKISSPKSAEKFNDVPQIGLTDTQGNKVAYKIDKLLKDGIQIGRNYSEEIKAYNIGQGVAAIAINQPVQMAPSTSSSASSGAASPAATSTALAAQQTTAPQGAQPVGQPTSQPNTQPVSQTGTPRRDQINVGQMLDFWYEQADEATREAFKKRIGLIEQAQRDGH</sequence>
<evidence type="ECO:0000256" key="3">
    <source>
        <dbReference type="SAM" id="MobiDB-lite"/>
    </source>
</evidence>
<reference evidence="5 6" key="1">
    <citation type="submission" date="2007-03" db="EMBL/GenBank/DDBJ databases">
        <title>Complete sequence of Shewanella loihica PV-4.</title>
        <authorList>
            <consortium name="US DOE Joint Genome Institute"/>
            <person name="Copeland A."/>
            <person name="Lucas S."/>
            <person name="Lapidus A."/>
            <person name="Barry K."/>
            <person name="Detter J.C."/>
            <person name="Glavina del Rio T."/>
            <person name="Hammon N."/>
            <person name="Israni S."/>
            <person name="Dalin E."/>
            <person name="Tice H."/>
            <person name="Pitluck S."/>
            <person name="Chain P."/>
            <person name="Malfatti S."/>
            <person name="Shin M."/>
            <person name="Vergez L."/>
            <person name="Schmutz J."/>
            <person name="Larimer F."/>
            <person name="Land M."/>
            <person name="Hauser L."/>
            <person name="Kyrpides N."/>
            <person name="Mikhailova N."/>
            <person name="Romine M.F."/>
            <person name="Serres G."/>
            <person name="Fredrickson J."/>
            <person name="Tiedje J."/>
            <person name="Richardson P."/>
        </authorList>
    </citation>
    <scope>NUCLEOTIDE SEQUENCE [LARGE SCALE GENOMIC DNA]</scope>
    <source>
        <strain evidence="6">ATCC BAA-1088 / PV-4</strain>
    </source>
</reference>
<dbReference type="HOGENOM" id="CLU_073782_1_0_6"/>
<protein>
    <submittedName>
        <fullName evidence="5">Uncharacterized protein</fullName>
    </submittedName>
</protein>
<evidence type="ECO:0000256" key="1">
    <source>
        <dbReference type="ARBA" id="ARBA00008490"/>
    </source>
</evidence>
<feature type="region of interest" description="Disordered" evidence="3">
    <location>
        <begin position="162"/>
        <end position="220"/>
    </location>
</feature>
<proteinExistence type="inferred from homology"/>
<dbReference type="eggNOG" id="COG3110">
    <property type="taxonomic scope" value="Bacteria"/>
</dbReference>